<protein>
    <submittedName>
        <fullName evidence="1">Uncharacterized protein</fullName>
    </submittedName>
</protein>
<accession>A0AAN8IFZ9</accession>
<keyword evidence="2" id="KW-1185">Reference proteome</keyword>
<proteinExistence type="predicted"/>
<dbReference type="EMBL" id="JAURVH010001513">
    <property type="protein sequence ID" value="KAK5935994.1"/>
    <property type="molecule type" value="Genomic_DNA"/>
</dbReference>
<evidence type="ECO:0000313" key="1">
    <source>
        <dbReference type="EMBL" id="KAK5935994.1"/>
    </source>
</evidence>
<gene>
    <name evidence="1" type="ORF">CgunFtcFv8_021300</name>
</gene>
<dbReference type="Proteomes" id="UP001331515">
    <property type="component" value="Unassembled WGS sequence"/>
</dbReference>
<name>A0AAN8IFZ9_CHAGU</name>
<organism evidence="1 2">
    <name type="scientific">Champsocephalus gunnari</name>
    <name type="common">Mackerel icefish</name>
    <dbReference type="NCBI Taxonomy" id="52237"/>
    <lineage>
        <taxon>Eukaryota</taxon>
        <taxon>Metazoa</taxon>
        <taxon>Chordata</taxon>
        <taxon>Craniata</taxon>
        <taxon>Vertebrata</taxon>
        <taxon>Euteleostomi</taxon>
        <taxon>Actinopterygii</taxon>
        <taxon>Neopterygii</taxon>
        <taxon>Teleostei</taxon>
        <taxon>Neoteleostei</taxon>
        <taxon>Acanthomorphata</taxon>
        <taxon>Eupercaria</taxon>
        <taxon>Perciformes</taxon>
        <taxon>Notothenioidei</taxon>
        <taxon>Channichthyidae</taxon>
        <taxon>Champsocephalus</taxon>
    </lineage>
</organism>
<dbReference type="AlphaFoldDB" id="A0AAN8IFZ9"/>
<reference evidence="1 2" key="1">
    <citation type="journal article" date="2023" name="Mol. Biol. Evol.">
        <title>Genomics of Secondarily Temperate Adaptation in the Only Non-Antarctic Icefish.</title>
        <authorList>
            <person name="Rivera-Colon A.G."/>
            <person name="Rayamajhi N."/>
            <person name="Minhas B.F."/>
            <person name="Madrigal G."/>
            <person name="Bilyk K.T."/>
            <person name="Yoon V."/>
            <person name="Hune M."/>
            <person name="Gregory S."/>
            <person name="Cheng C.H.C."/>
            <person name="Catchen J.M."/>
        </authorList>
    </citation>
    <scope>NUCLEOTIDE SEQUENCE [LARGE SCALE GENOMIC DNA]</scope>
    <source>
        <tissue evidence="1">White muscle</tissue>
    </source>
</reference>
<sequence length="126" mass="14343">MKTRARQLERLRNKTGLTIHSQTYKDHLQQYKDALSHARTTYYSQLIHSGSGNPKTLFSTINKLLIPLDTTTQSFTVDKCSSFLTFFQSKIDNLQQLNHHHTSSPSSHLPPLILPTPVPVLPCLPY</sequence>
<evidence type="ECO:0000313" key="2">
    <source>
        <dbReference type="Proteomes" id="UP001331515"/>
    </source>
</evidence>
<comment type="caution">
    <text evidence="1">The sequence shown here is derived from an EMBL/GenBank/DDBJ whole genome shotgun (WGS) entry which is preliminary data.</text>
</comment>